<comment type="caution">
    <text evidence="1">The sequence shown here is derived from an EMBL/GenBank/DDBJ whole genome shotgun (WGS) entry which is preliminary data.</text>
</comment>
<proteinExistence type="predicted"/>
<reference evidence="1 2" key="1">
    <citation type="submission" date="2020-08" db="EMBL/GenBank/DDBJ databases">
        <title>A Genomic Blueprint of the Chicken Gut Microbiome.</title>
        <authorList>
            <person name="Gilroy R."/>
            <person name="Ravi A."/>
            <person name="Getino M."/>
            <person name="Pursley I."/>
            <person name="Horton D.L."/>
            <person name="Alikhan N.-F."/>
            <person name="Baker D."/>
            <person name="Gharbi K."/>
            <person name="Hall N."/>
            <person name="Watson M."/>
            <person name="Adriaenssens E.M."/>
            <person name="Foster-Nyarko E."/>
            <person name="Jarju S."/>
            <person name="Secka A."/>
            <person name="Antonio M."/>
            <person name="Oren A."/>
            <person name="Chaudhuri R."/>
            <person name="La Ragione R.M."/>
            <person name="Hildebrand F."/>
            <person name="Pallen M.J."/>
        </authorList>
    </citation>
    <scope>NUCLEOTIDE SEQUENCE [LARGE SCALE GENOMIC DNA]</scope>
    <source>
        <strain evidence="1 2">Sa2BVA9</strain>
    </source>
</reference>
<name>A0ABR8T393_9BACL</name>
<sequence>MFYVAVKSGTNGYEDIDNCDMLLTKIPSNDIPRKGDILEFNDIEDKVHSKYLVREIKRYYQRATEQQVYAEFIYVYVINA</sequence>
<evidence type="ECO:0008006" key="3">
    <source>
        <dbReference type="Google" id="ProtNLM"/>
    </source>
</evidence>
<accession>A0ABR8T393</accession>
<evidence type="ECO:0000313" key="2">
    <source>
        <dbReference type="Proteomes" id="UP000608071"/>
    </source>
</evidence>
<gene>
    <name evidence="1" type="ORF">H9647_19460</name>
</gene>
<dbReference type="RefSeq" id="WP_191803145.1">
    <property type="nucleotide sequence ID" value="NZ_JACSQL010000011.1"/>
</dbReference>
<dbReference type="Proteomes" id="UP000608071">
    <property type="component" value="Unassembled WGS sequence"/>
</dbReference>
<dbReference type="EMBL" id="JACSQL010000011">
    <property type="protein sequence ID" value="MBD7970246.1"/>
    <property type="molecule type" value="Genomic_DNA"/>
</dbReference>
<keyword evidence="2" id="KW-1185">Reference proteome</keyword>
<protein>
    <recommendedName>
        <fullName evidence="3">ASCH domain-containing protein</fullName>
    </recommendedName>
</protein>
<organism evidence="1 2">
    <name type="scientific">Paenibacillus gallinarum</name>
    <dbReference type="NCBI Taxonomy" id="2762232"/>
    <lineage>
        <taxon>Bacteria</taxon>
        <taxon>Bacillati</taxon>
        <taxon>Bacillota</taxon>
        <taxon>Bacilli</taxon>
        <taxon>Bacillales</taxon>
        <taxon>Paenibacillaceae</taxon>
        <taxon>Paenibacillus</taxon>
    </lineage>
</organism>
<evidence type="ECO:0000313" key="1">
    <source>
        <dbReference type="EMBL" id="MBD7970246.1"/>
    </source>
</evidence>